<sequence length="47" mass="5538">MSYYIKEHQIPTQNTDVSYSSENLDEENKHLRKAAAYFGQRSFVKNV</sequence>
<evidence type="ECO:0000313" key="1">
    <source>
        <dbReference type="EMBL" id="SFV56008.1"/>
    </source>
</evidence>
<gene>
    <name evidence="1" type="ORF">MNB_SM-4-272</name>
</gene>
<dbReference type="EMBL" id="FPHF01000031">
    <property type="protein sequence ID" value="SFV56008.1"/>
    <property type="molecule type" value="Genomic_DNA"/>
</dbReference>
<reference evidence="1" key="1">
    <citation type="submission" date="2016-10" db="EMBL/GenBank/DDBJ databases">
        <authorList>
            <person name="de Groot N.N."/>
        </authorList>
    </citation>
    <scope>NUCLEOTIDE SEQUENCE</scope>
</reference>
<protein>
    <submittedName>
        <fullName evidence="1">Uncharacterized protein</fullName>
    </submittedName>
</protein>
<name>A0A1W1BQY5_9ZZZZ</name>
<accession>A0A1W1BQY5</accession>
<organism evidence="1">
    <name type="scientific">hydrothermal vent metagenome</name>
    <dbReference type="NCBI Taxonomy" id="652676"/>
    <lineage>
        <taxon>unclassified sequences</taxon>
        <taxon>metagenomes</taxon>
        <taxon>ecological metagenomes</taxon>
    </lineage>
</organism>
<dbReference type="AlphaFoldDB" id="A0A1W1BQY5"/>
<proteinExistence type="predicted"/>